<sequence length="140" mass="16231">MGLSVDWGNIEETFIVVKLDLRWSYDDYQQAIALVLQGIRSKNHPVDVIIDVRKAMSNPPNLIGICRDAITKFSHFDTRIVVISNSLFWQTLYSTVQRMMPNMVVDICFTASVDESYTLIEEAQERRRHNHDNNNMARLN</sequence>
<evidence type="ECO:0000313" key="2">
    <source>
        <dbReference type="Proteomes" id="UP000594468"/>
    </source>
</evidence>
<dbReference type="RefSeq" id="WP_195171270.1">
    <property type="nucleotide sequence ID" value="NZ_CP062983.1"/>
</dbReference>
<reference evidence="1 2" key="1">
    <citation type="submission" date="2020-02" db="EMBL/GenBank/DDBJ databases">
        <authorList>
            <person name="Zheng R.K."/>
            <person name="Sun C.M."/>
        </authorList>
    </citation>
    <scope>NUCLEOTIDE SEQUENCE [LARGE SCALE GENOMIC DNA]</scope>
    <source>
        <strain evidence="2">rifampicinis</strain>
    </source>
</reference>
<evidence type="ECO:0000313" key="1">
    <source>
        <dbReference type="EMBL" id="QPC83203.1"/>
    </source>
</evidence>
<keyword evidence="2" id="KW-1185">Reference proteome</keyword>
<organism evidence="1 2">
    <name type="scientific">Phototrophicus methaneseepsis</name>
    <dbReference type="NCBI Taxonomy" id="2710758"/>
    <lineage>
        <taxon>Bacteria</taxon>
        <taxon>Bacillati</taxon>
        <taxon>Chloroflexota</taxon>
        <taxon>Candidatus Thermofontia</taxon>
        <taxon>Phototrophicales</taxon>
        <taxon>Phototrophicaceae</taxon>
        <taxon>Phototrophicus</taxon>
    </lineage>
</organism>
<dbReference type="Proteomes" id="UP000594468">
    <property type="component" value="Chromosome"/>
</dbReference>
<dbReference type="EMBL" id="CP062983">
    <property type="protein sequence ID" value="QPC83203.1"/>
    <property type="molecule type" value="Genomic_DNA"/>
</dbReference>
<gene>
    <name evidence="1" type="ORF">G4Y79_02165</name>
</gene>
<accession>A0A7S8IFQ8</accession>
<protein>
    <recommendedName>
        <fullName evidence="3">CRAL-TRIO domain-containing protein</fullName>
    </recommendedName>
</protein>
<name>A0A7S8IFQ8_9CHLR</name>
<dbReference type="AlphaFoldDB" id="A0A7S8IFQ8"/>
<evidence type="ECO:0008006" key="3">
    <source>
        <dbReference type="Google" id="ProtNLM"/>
    </source>
</evidence>
<dbReference type="KEGG" id="pmet:G4Y79_02165"/>
<proteinExistence type="predicted"/>